<evidence type="ECO:0000313" key="2">
    <source>
        <dbReference type="EMBL" id="MFA0811195.1"/>
    </source>
</evidence>
<protein>
    <submittedName>
        <fullName evidence="2">Uncharacterized protein</fullName>
    </submittedName>
</protein>
<dbReference type="RefSeq" id="WP_371838763.1">
    <property type="nucleotide sequence ID" value="NZ_JBGMEK010000017.1"/>
</dbReference>
<evidence type="ECO:0000256" key="1">
    <source>
        <dbReference type="SAM" id="SignalP"/>
    </source>
</evidence>
<feature type="signal peptide" evidence="1">
    <location>
        <begin position="1"/>
        <end position="20"/>
    </location>
</feature>
<sequence length="160" mass="17891">MKIRIALLISISLLGNSTLAEQSLNVEIVTPAGEIFQTKQVLGDKLKESIPIISVKAAAREYQAIRCNGPWGAMKYKVMLSSGPGIEIYKKKDKIALQVIEYSVISKDLTIASMDIHCIDTEPTQVLNAIEEIDFIGYIEKQEKIELSNGYIIEYHYTPE</sequence>
<organism evidence="2 3">
    <name type="scientific">Microbulbifer epialgicus</name>
    <dbReference type="NCBI Taxonomy" id="393907"/>
    <lineage>
        <taxon>Bacteria</taxon>
        <taxon>Pseudomonadati</taxon>
        <taxon>Pseudomonadota</taxon>
        <taxon>Gammaproteobacteria</taxon>
        <taxon>Cellvibrionales</taxon>
        <taxon>Microbulbiferaceae</taxon>
        <taxon>Microbulbifer</taxon>
    </lineage>
</organism>
<feature type="chain" id="PRO_5047458977" evidence="1">
    <location>
        <begin position="21"/>
        <end position="160"/>
    </location>
</feature>
<name>A0ABV4P0F7_9GAMM</name>
<evidence type="ECO:0000313" key="3">
    <source>
        <dbReference type="Proteomes" id="UP001569428"/>
    </source>
</evidence>
<reference evidence="2 3" key="1">
    <citation type="submission" date="2024-08" db="EMBL/GenBank/DDBJ databases">
        <authorList>
            <person name="Ishaq N."/>
        </authorList>
    </citation>
    <scope>NUCLEOTIDE SEQUENCE [LARGE SCALE GENOMIC DNA]</scope>
    <source>
        <strain evidence="2 3">DSM 18651</strain>
    </source>
</reference>
<gene>
    <name evidence="2" type="ORF">ACCI49_09715</name>
</gene>
<keyword evidence="1" id="KW-0732">Signal</keyword>
<accession>A0ABV4P0F7</accession>
<dbReference type="EMBL" id="JBGMEK010000017">
    <property type="protein sequence ID" value="MFA0811195.1"/>
    <property type="molecule type" value="Genomic_DNA"/>
</dbReference>
<proteinExistence type="predicted"/>
<keyword evidence="3" id="KW-1185">Reference proteome</keyword>
<dbReference type="Proteomes" id="UP001569428">
    <property type="component" value="Unassembled WGS sequence"/>
</dbReference>
<comment type="caution">
    <text evidence="2">The sequence shown here is derived from an EMBL/GenBank/DDBJ whole genome shotgun (WGS) entry which is preliminary data.</text>
</comment>